<name>A0AC35G6B0_9BILA</name>
<sequence>MVGAVIENLSNKKLFVILSCLFIAQIIFFLIGALCSPQPSTSMEFLMTKCQDKKAGKTKEWFHLRPKNCDVIPVLEEYSPISNDMRDIVFIAQMPHPRSGLELEYSPWFQFLLGMMDIEIEYSDKVTPEPKFLIEFEIRMGYRTKSDSPYSWNEFITTTIQRNLECSIDSDKRKPGYFYNCSTIDLFELGANNYPFYLLNIRLPINKTRCSQNMKAPNCQLPLINDLRVIAIHQNGGFTAIWLWMKTLLCPLVILATLWYYKRVAALNKPMVLIEKAILALGVSLCVLDFPIEWISLWFRLPFMLLISDLRQGLFYTVLFSFWLIFAGENLITDSTRSNFGDYWRNLASIFTASGCLLIYDLAERGMQLSNPFYSIWSSESGSNLAYTVLYLAFASILAYLGFLIFKIYKVWQTMKQRRTTHFYQMNESRRLKTEAIIYRFKFLMIFTIVCAISTIASYIMKQWGEGQLHSDEPDESFLTQSTSTFFTGTFGMWNIYVLLLLSMYAPSHKYYANAQVLEEEDEDLMPSLGTESSSMVTFVKHSTD</sequence>
<dbReference type="Proteomes" id="UP000887580">
    <property type="component" value="Unplaced"/>
</dbReference>
<dbReference type="WBParaSite" id="PS1159_v2.g23925.t1">
    <property type="protein sequence ID" value="PS1159_v2.g23925.t1"/>
    <property type="gene ID" value="PS1159_v2.g23925"/>
</dbReference>
<evidence type="ECO:0000313" key="2">
    <source>
        <dbReference type="WBParaSite" id="PS1159_v2.g23925.t1"/>
    </source>
</evidence>
<proteinExistence type="predicted"/>
<reference evidence="2" key="1">
    <citation type="submission" date="2022-11" db="UniProtKB">
        <authorList>
            <consortium name="WormBaseParasite"/>
        </authorList>
    </citation>
    <scope>IDENTIFICATION</scope>
</reference>
<protein>
    <submittedName>
        <fullName evidence="2">Protein wntless</fullName>
    </submittedName>
</protein>
<evidence type="ECO:0000313" key="1">
    <source>
        <dbReference type="Proteomes" id="UP000887580"/>
    </source>
</evidence>
<organism evidence="1 2">
    <name type="scientific">Panagrolaimus sp. PS1159</name>
    <dbReference type="NCBI Taxonomy" id="55785"/>
    <lineage>
        <taxon>Eukaryota</taxon>
        <taxon>Metazoa</taxon>
        <taxon>Ecdysozoa</taxon>
        <taxon>Nematoda</taxon>
        <taxon>Chromadorea</taxon>
        <taxon>Rhabditida</taxon>
        <taxon>Tylenchina</taxon>
        <taxon>Panagrolaimomorpha</taxon>
        <taxon>Panagrolaimoidea</taxon>
        <taxon>Panagrolaimidae</taxon>
        <taxon>Panagrolaimus</taxon>
    </lineage>
</organism>
<accession>A0AC35G6B0</accession>